<accession>A0A835RSY6</accession>
<keyword evidence="2" id="KW-1185">Reference proteome</keyword>
<dbReference type="EMBL" id="JADCNL010000002">
    <property type="protein sequence ID" value="KAG0491583.1"/>
    <property type="molecule type" value="Genomic_DNA"/>
</dbReference>
<feature type="non-terminal residue" evidence="1">
    <location>
        <position position="1"/>
    </location>
</feature>
<gene>
    <name evidence="1" type="ORF">HPP92_004981</name>
</gene>
<name>A0A835RSY6_VANPL</name>
<protein>
    <submittedName>
        <fullName evidence="1">Uncharacterized protein</fullName>
    </submittedName>
</protein>
<proteinExistence type="predicted"/>
<dbReference type="Proteomes" id="UP000636800">
    <property type="component" value="Chromosome 2"/>
</dbReference>
<organism evidence="1 2">
    <name type="scientific">Vanilla planifolia</name>
    <name type="common">Vanilla</name>
    <dbReference type="NCBI Taxonomy" id="51239"/>
    <lineage>
        <taxon>Eukaryota</taxon>
        <taxon>Viridiplantae</taxon>
        <taxon>Streptophyta</taxon>
        <taxon>Embryophyta</taxon>
        <taxon>Tracheophyta</taxon>
        <taxon>Spermatophyta</taxon>
        <taxon>Magnoliopsida</taxon>
        <taxon>Liliopsida</taxon>
        <taxon>Asparagales</taxon>
        <taxon>Orchidaceae</taxon>
        <taxon>Vanilloideae</taxon>
        <taxon>Vanilleae</taxon>
        <taxon>Vanilla</taxon>
    </lineage>
</organism>
<dbReference type="AlphaFoldDB" id="A0A835RSY6"/>
<comment type="caution">
    <text evidence="1">The sequence shown here is derived from an EMBL/GenBank/DDBJ whole genome shotgun (WGS) entry which is preliminary data.</text>
</comment>
<reference evidence="1 2" key="1">
    <citation type="journal article" date="2020" name="Nat. Food">
        <title>A phased Vanilla planifolia genome enables genetic improvement of flavour and production.</title>
        <authorList>
            <person name="Hasing T."/>
            <person name="Tang H."/>
            <person name="Brym M."/>
            <person name="Khazi F."/>
            <person name="Huang T."/>
            <person name="Chambers A.H."/>
        </authorList>
    </citation>
    <scope>NUCLEOTIDE SEQUENCE [LARGE SCALE GENOMIC DNA]</scope>
    <source>
        <tissue evidence="1">Leaf</tissue>
    </source>
</reference>
<sequence>VLLDDAPPSWLLCPTASSLNNGTLVRFLFSIDSEVPTSRPVCLPFMLSFSRN</sequence>
<evidence type="ECO:0000313" key="2">
    <source>
        <dbReference type="Proteomes" id="UP000636800"/>
    </source>
</evidence>
<dbReference type="OrthoDB" id="153872at2759"/>
<evidence type="ECO:0000313" key="1">
    <source>
        <dbReference type="EMBL" id="KAG0491583.1"/>
    </source>
</evidence>